<feature type="transmembrane region" description="Helical" evidence="1">
    <location>
        <begin position="131"/>
        <end position="148"/>
    </location>
</feature>
<evidence type="ECO:0000313" key="4">
    <source>
        <dbReference type="Proteomes" id="UP000198512"/>
    </source>
</evidence>
<evidence type="ECO:0000256" key="1">
    <source>
        <dbReference type="SAM" id="Phobius"/>
    </source>
</evidence>
<protein>
    <submittedName>
        <fullName evidence="3">Tripartite tricarboxylate transporter TctB family protein</fullName>
    </submittedName>
</protein>
<feature type="transmembrane region" description="Helical" evidence="1">
    <location>
        <begin position="9"/>
        <end position="27"/>
    </location>
</feature>
<feature type="transmembrane region" description="Helical" evidence="1">
    <location>
        <begin position="91"/>
        <end position="116"/>
    </location>
</feature>
<comment type="caution">
    <text evidence="3">The sequence shown here is derived from an EMBL/GenBank/DDBJ whole genome shotgun (WGS) entry which is preliminary data.</text>
</comment>
<name>A0ABY1B7U4_9PSED</name>
<feature type="transmembrane region" description="Helical" evidence="1">
    <location>
        <begin position="39"/>
        <end position="60"/>
    </location>
</feature>
<feature type="domain" description="DUF1468" evidence="2">
    <location>
        <begin position="10"/>
        <end position="157"/>
    </location>
</feature>
<evidence type="ECO:0000259" key="2">
    <source>
        <dbReference type="Pfam" id="PF07331"/>
    </source>
</evidence>
<keyword evidence="1" id="KW-0812">Transmembrane</keyword>
<keyword evidence="1" id="KW-0472">Membrane</keyword>
<dbReference type="Pfam" id="PF07331">
    <property type="entry name" value="TctB"/>
    <property type="match status" value="1"/>
</dbReference>
<accession>A0ABY1B7U4</accession>
<dbReference type="Proteomes" id="UP000198512">
    <property type="component" value="Unassembled WGS sequence"/>
</dbReference>
<reference evidence="3 4" key="1">
    <citation type="submission" date="2016-10" db="EMBL/GenBank/DDBJ databases">
        <authorList>
            <person name="Varghese N."/>
            <person name="Submissions S."/>
        </authorList>
    </citation>
    <scope>NUCLEOTIDE SEQUENCE [LARGE SCALE GENOMIC DNA]</scope>
    <source>
        <strain evidence="3 4">CIP 109853</strain>
    </source>
</reference>
<evidence type="ECO:0000313" key="3">
    <source>
        <dbReference type="EMBL" id="SEQ18173.1"/>
    </source>
</evidence>
<gene>
    <name evidence="3" type="ORF">SAMN05216600_1043</name>
</gene>
<sequence>MATCNKKELLIGVVMLGVALGYLLMTLQLPGHSGIDAAFVPTLLSAMLCLLGALQLFSAFTSVPANVAPSDSESDAAPAERSDVATVIKTLTLIVGYVALLNPVGFPIMTAVYLYLQFVVLTPLDTRCNHLLYALIAVVTSALIYLLFREAFDLMLPSGLLPF</sequence>
<dbReference type="InterPro" id="IPR009936">
    <property type="entry name" value="DUF1468"/>
</dbReference>
<keyword evidence="1" id="KW-1133">Transmembrane helix</keyword>
<organism evidence="3 4">
    <name type="scientific">Pseudomonas cuatrocienegasensis</name>
    <dbReference type="NCBI Taxonomy" id="543360"/>
    <lineage>
        <taxon>Bacteria</taxon>
        <taxon>Pseudomonadati</taxon>
        <taxon>Pseudomonadota</taxon>
        <taxon>Gammaproteobacteria</taxon>
        <taxon>Pseudomonadales</taxon>
        <taxon>Pseudomonadaceae</taxon>
        <taxon>Pseudomonas</taxon>
    </lineage>
</organism>
<proteinExistence type="predicted"/>
<dbReference type="EMBL" id="FOFP01000004">
    <property type="protein sequence ID" value="SEQ18173.1"/>
    <property type="molecule type" value="Genomic_DNA"/>
</dbReference>
<dbReference type="RefSeq" id="WP_069519992.1">
    <property type="nucleotide sequence ID" value="NZ_FOFP01000004.1"/>
</dbReference>
<keyword evidence="4" id="KW-1185">Reference proteome</keyword>